<dbReference type="Pfam" id="PF00486">
    <property type="entry name" value="Trans_reg_C"/>
    <property type="match status" value="1"/>
</dbReference>
<keyword evidence="3" id="KW-0812">Transmembrane</keyword>
<evidence type="ECO:0000313" key="6">
    <source>
        <dbReference type="Proteomes" id="UP001224622"/>
    </source>
</evidence>
<reference evidence="5" key="1">
    <citation type="submission" date="2023-08" db="EMBL/GenBank/DDBJ databases">
        <title>The Comparative Genomic Analysis of Yersiniaceae from Polar Regions.</title>
        <authorList>
            <person name="Goncharov A."/>
            <person name="Aslanov B."/>
            <person name="Kolodzhieva V."/>
            <person name="Azarov D."/>
            <person name="Mochov A."/>
            <person name="Lebedeva E."/>
        </authorList>
    </citation>
    <scope>NUCLEOTIDE SEQUENCE</scope>
    <source>
        <strain evidence="5">Vf</strain>
    </source>
</reference>
<feature type="transmembrane region" description="Helical" evidence="3">
    <location>
        <begin position="147"/>
        <end position="167"/>
    </location>
</feature>
<gene>
    <name evidence="5" type="ORF">RDT67_27150</name>
</gene>
<dbReference type="InterPro" id="IPR001867">
    <property type="entry name" value="OmpR/PhoB-type_DNA-bd"/>
</dbReference>
<dbReference type="CDD" id="cd00383">
    <property type="entry name" value="trans_reg_C"/>
    <property type="match status" value="1"/>
</dbReference>
<protein>
    <submittedName>
        <fullName evidence="5">Winged helix-turn-helix domain-containing protein</fullName>
    </submittedName>
</protein>
<accession>A0AAJ1YGA0</accession>
<comment type="caution">
    <text evidence="5">The sequence shown here is derived from an EMBL/GenBank/DDBJ whole genome shotgun (WGS) entry which is preliminary data.</text>
</comment>
<evidence type="ECO:0000256" key="1">
    <source>
        <dbReference type="ARBA" id="ARBA00023125"/>
    </source>
</evidence>
<dbReference type="EMBL" id="JAVIGA010000050">
    <property type="protein sequence ID" value="MDQ9130086.1"/>
    <property type="molecule type" value="Genomic_DNA"/>
</dbReference>
<dbReference type="SUPFAM" id="SSF46894">
    <property type="entry name" value="C-terminal effector domain of the bipartite response regulators"/>
    <property type="match status" value="1"/>
</dbReference>
<proteinExistence type="predicted"/>
<feature type="domain" description="OmpR/PhoB-type" evidence="4">
    <location>
        <begin position="1"/>
        <end position="104"/>
    </location>
</feature>
<name>A0AAJ1YGA0_SERFO</name>
<dbReference type="GO" id="GO:0003677">
    <property type="term" value="F:DNA binding"/>
    <property type="evidence" value="ECO:0007669"/>
    <property type="project" value="UniProtKB-UniRule"/>
</dbReference>
<dbReference type="InterPro" id="IPR036388">
    <property type="entry name" value="WH-like_DNA-bd_sf"/>
</dbReference>
<dbReference type="RefSeq" id="WP_309048604.1">
    <property type="nucleotide sequence ID" value="NZ_JAVIGA010000050.1"/>
</dbReference>
<evidence type="ECO:0000313" key="5">
    <source>
        <dbReference type="EMBL" id="MDQ9130086.1"/>
    </source>
</evidence>
<evidence type="ECO:0000256" key="3">
    <source>
        <dbReference type="SAM" id="Phobius"/>
    </source>
</evidence>
<dbReference type="AlphaFoldDB" id="A0AAJ1YGA0"/>
<organism evidence="5 6">
    <name type="scientific">Serratia fonticola</name>
    <dbReference type="NCBI Taxonomy" id="47917"/>
    <lineage>
        <taxon>Bacteria</taxon>
        <taxon>Pseudomonadati</taxon>
        <taxon>Pseudomonadota</taxon>
        <taxon>Gammaproteobacteria</taxon>
        <taxon>Enterobacterales</taxon>
        <taxon>Yersiniaceae</taxon>
        <taxon>Serratia</taxon>
    </lineage>
</organism>
<dbReference type="PROSITE" id="PS51755">
    <property type="entry name" value="OMPR_PHOB"/>
    <property type="match status" value="1"/>
</dbReference>
<evidence type="ECO:0000256" key="2">
    <source>
        <dbReference type="PROSITE-ProRule" id="PRU01091"/>
    </source>
</evidence>
<sequence length="262" mass="29171">MKYKFNDRIIFDVDSGTLSLSDLFDDTVTISNPSKRLLQLLIVHQGDAVSREVIFKKVWDDYGMISSNNNLNQCVSKLRRVIKALGIDEEVIVTVPKVGFMLHSEIQIVSCEDEKDTPILAAEPPVSAAKTLPVVVGKVFSCASLRYGWGIVGFVCVVLASIAFYIFNPSIRQESYLGKSGNCAVFMSNSTVQADPAFSDDVLAQVVRQKIQCQPDEYLLLMRGNQVKSYISGISRLFFLRCKILREHKIELCSGLESESSL</sequence>
<dbReference type="InterPro" id="IPR016032">
    <property type="entry name" value="Sig_transdc_resp-reg_C-effctor"/>
</dbReference>
<dbReference type="SMART" id="SM00862">
    <property type="entry name" value="Trans_reg_C"/>
    <property type="match status" value="1"/>
</dbReference>
<dbReference type="Proteomes" id="UP001224622">
    <property type="component" value="Unassembled WGS sequence"/>
</dbReference>
<dbReference type="GO" id="GO:0000160">
    <property type="term" value="P:phosphorelay signal transduction system"/>
    <property type="evidence" value="ECO:0007669"/>
    <property type="project" value="InterPro"/>
</dbReference>
<keyword evidence="3" id="KW-1133">Transmembrane helix</keyword>
<evidence type="ECO:0000259" key="4">
    <source>
        <dbReference type="PROSITE" id="PS51755"/>
    </source>
</evidence>
<keyword evidence="1 2" id="KW-0238">DNA-binding</keyword>
<keyword evidence="3" id="KW-0472">Membrane</keyword>
<dbReference type="Gene3D" id="1.10.10.10">
    <property type="entry name" value="Winged helix-like DNA-binding domain superfamily/Winged helix DNA-binding domain"/>
    <property type="match status" value="1"/>
</dbReference>
<dbReference type="GO" id="GO:0006355">
    <property type="term" value="P:regulation of DNA-templated transcription"/>
    <property type="evidence" value="ECO:0007669"/>
    <property type="project" value="InterPro"/>
</dbReference>
<feature type="DNA-binding region" description="OmpR/PhoB-type" evidence="2">
    <location>
        <begin position="1"/>
        <end position="104"/>
    </location>
</feature>